<gene>
    <name evidence="2" type="ORF">SAMN05421684_2463</name>
</gene>
<dbReference type="Pfam" id="PF14062">
    <property type="entry name" value="DUF4253"/>
    <property type="match status" value="1"/>
</dbReference>
<dbReference type="EMBL" id="FNQB01000001">
    <property type="protein sequence ID" value="SDY94272.1"/>
    <property type="molecule type" value="Genomic_DNA"/>
</dbReference>
<dbReference type="OrthoDB" id="3290673at2"/>
<dbReference type="AlphaFoldDB" id="A0A1H3NZE2"/>
<keyword evidence="3" id="KW-1185">Reference proteome</keyword>
<organism evidence="2 3">
    <name type="scientific">Asanoa ishikariensis</name>
    <dbReference type="NCBI Taxonomy" id="137265"/>
    <lineage>
        <taxon>Bacteria</taxon>
        <taxon>Bacillati</taxon>
        <taxon>Actinomycetota</taxon>
        <taxon>Actinomycetes</taxon>
        <taxon>Micromonosporales</taxon>
        <taxon>Micromonosporaceae</taxon>
        <taxon>Asanoa</taxon>
    </lineage>
</organism>
<feature type="domain" description="DUF4253" evidence="1">
    <location>
        <begin position="179"/>
        <end position="285"/>
    </location>
</feature>
<dbReference type="InterPro" id="IPR025349">
    <property type="entry name" value="DUF4253"/>
</dbReference>
<accession>A0A1H3NZE2</accession>
<proteinExistence type="predicted"/>
<sequence>MTSVLDDPDEIAAVFRGTVLDGLSIEEGLGDTWVVTGVDKSQLLPAWRAARAATAQTGRWPVLAMVDGQWLDPEREQIEALQRAARTVDPWTVYQWWGADAHSHIEPDQLHLRLPDFLGQDAAEQARRDLSPPTTPVAVQRWIWERLLADPTALEQAWPQTAPYVGTRCWFTPLEGADVVLLPTPVQWLAPAWFDYWGAISLGNRGGDPGRDGLAAAIRQWEQQWGAELVASWGTMLQFVVSRQPALGEQAWQLALQHLAVGGSLETPAWKLALALTRSDAWFLHDRP</sequence>
<evidence type="ECO:0000313" key="2">
    <source>
        <dbReference type="EMBL" id="SDY94272.1"/>
    </source>
</evidence>
<evidence type="ECO:0000313" key="3">
    <source>
        <dbReference type="Proteomes" id="UP000199632"/>
    </source>
</evidence>
<evidence type="ECO:0000259" key="1">
    <source>
        <dbReference type="Pfam" id="PF14062"/>
    </source>
</evidence>
<dbReference type="Proteomes" id="UP000199632">
    <property type="component" value="Unassembled WGS sequence"/>
</dbReference>
<dbReference type="RefSeq" id="WP_090790244.1">
    <property type="nucleotide sequence ID" value="NZ_FNQB01000001.1"/>
</dbReference>
<name>A0A1H3NZE2_9ACTN</name>
<protein>
    <recommendedName>
        <fullName evidence="1">DUF4253 domain-containing protein</fullName>
    </recommendedName>
</protein>
<reference evidence="3" key="1">
    <citation type="submission" date="2016-10" db="EMBL/GenBank/DDBJ databases">
        <authorList>
            <person name="Varghese N."/>
            <person name="Submissions S."/>
        </authorList>
    </citation>
    <scope>NUCLEOTIDE SEQUENCE [LARGE SCALE GENOMIC DNA]</scope>
    <source>
        <strain evidence="3">DSM 44718</strain>
    </source>
</reference>